<evidence type="ECO:0000313" key="3">
    <source>
        <dbReference type="EMBL" id="CAF9915880.1"/>
    </source>
</evidence>
<evidence type="ECO:0000256" key="1">
    <source>
        <dbReference type="SAM" id="SignalP"/>
    </source>
</evidence>
<feature type="signal peptide" evidence="1">
    <location>
        <begin position="1"/>
        <end position="28"/>
    </location>
</feature>
<keyword evidence="4" id="KW-1185">Reference proteome</keyword>
<feature type="chain" id="PRO_5034765261" description="DUF5722 domain-containing protein" evidence="1">
    <location>
        <begin position="29"/>
        <end position="518"/>
    </location>
</feature>
<dbReference type="InterPro" id="IPR043780">
    <property type="entry name" value="DUF5722"/>
</dbReference>
<organism evidence="3 4">
    <name type="scientific">Gomphillus americanus</name>
    <dbReference type="NCBI Taxonomy" id="1940652"/>
    <lineage>
        <taxon>Eukaryota</taxon>
        <taxon>Fungi</taxon>
        <taxon>Dikarya</taxon>
        <taxon>Ascomycota</taxon>
        <taxon>Pezizomycotina</taxon>
        <taxon>Lecanoromycetes</taxon>
        <taxon>OSLEUM clade</taxon>
        <taxon>Ostropomycetidae</taxon>
        <taxon>Ostropales</taxon>
        <taxon>Graphidaceae</taxon>
        <taxon>Gomphilloideae</taxon>
        <taxon>Gomphillus</taxon>
    </lineage>
</organism>
<dbReference type="Proteomes" id="UP000664169">
    <property type="component" value="Unassembled WGS sequence"/>
</dbReference>
<keyword evidence="1" id="KW-0732">Signal</keyword>
<sequence>MARFLNSCRLGWVYQVTWLLQSLVLVVAQLPYPTRSDYHIKGIQPDFWPNPSEIAGNNAGGVSMNMVWATWEPNPKAPPCASNEQEYDGHCFVIDAGTDQAIQQWTSLGLVVTGIVYGTPAWARGNRPCSPASAGFEIFCVPNDPADFGRFAGMLAQRYNGLNGAGRIADFVIDNEVNSNDWFDIGCGQGTPCDETDWLNEIADNYNACYDTIMREQSTAKVLISLEHNFGPELDNPGNGDLSAQTVIRGVAARAAGRTWRVAFHAYAPNLFSPVFSASDYPIVSFGNIGVLVGWLIQQFPNNPDSWTIQLTENGVSSASPQSNEDAQNTALCQAFRNILGTPYIESFIWHRMVDNTNEGGISLGLRRTDSSAKPSWSTWALANRNDISPPQLNCGFENLPYTALLRGSNGQGVHVASTRQLPAGFNGEQSWHLLRNAAAGTQMLYECQVGSGSLLTPDPGCEGQMPLGPVGWIYTSPVGNSVALYRCYAPSNGDHMVSPDPGCEGYNTESFLGYAIQ</sequence>
<evidence type="ECO:0000259" key="2">
    <source>
        <dbReference type="Pfam" id="PF18989"/>
    </source>
</evidence>
<dbReference type="AlphaFoldDB" id="A0A8H3ICP0"/>
<dbReference type="Pfam" id="PF18989">
    <property type="entry name" value="DUF5722"/>
    <property type="match status" value="1"/>
</dbReference>
<comment type="caution">
    <text evidence="3">The sequence shown here is derived from an EMBL/GenBank/DDBJ whole genome shotgun (WGS) entry which is preliminary data.</text>
</comment>
<name>A0A8H3ICP0_9LECA</name>
<dbReference type="Gene3D" id="3.20.20.80">
    <property type="entry name" value="Glycosidases"/>
    <property type="match status" value="1"/>
</dbReference>
<feature type="domain" description="DUF5722" evidence="2">
    <location>
        <begin position="36"/>
        <end position="382"/>
    </location>
</feature>
<accession>A0A8H3ICP0</accession>
<gene>
    <name evidence="3" type="ORF">GOMPHAMPRED_000880</name>
</gene>
<reference evidence="3" key="1">
    <citation type="submission" date="2021-03" db="EMBL/GenBank/DDBJ databases">
        <authorList>
            <person name="Tagirdzhanova G."/>
        </authorList>
    </citation>
    <scope>NUCLEOTIDE SEQUENCE</scope>
</reference>
<dbReference type="EMBL" id="CAJPDQ010000010">
    <property type="protein sequence ID" value="CAF9915880.1"/>
    <property type="molecule type" value="Genomic_DNA"/>
</dbReference>
<dbReference type="SUPFAM" id="SSF51445">
    <property type="entry name" value="(Trans)glycosidases"/>
    <property type="match status" value="1"/>
</dbReference>
<protein>
    <recommendedName>
        <fullName evidence="2">DUF5722 domain-containing protein</fullName>
    </recommendedName>
</protein>
<dbReference type="OrthoDB" id="9971254at2759"/>
<evidence type="ECO:0000313" key="4">
    <source>
        <dbReference type="Proteomes" id="UP000664169"/>
    </source>
</evidence>
<dbReference type="InterPro" id="IPR017853">
    <property type="entry name" value="GH"/>
</dbReference>
<proteinExistence type="predicted"/>